<reference evidence="1 2" key="1">
    <citation type="submission" date="2020-02" db="EMBL/GenBank/DDBJ databases">
        <authorList>
            <person name="Ma Q."/>
            <person name="Huang Y."/>
            <person name="Song X."/>
            <person name="Pei D."/>
        </authorList>
    </citation>
    <scope>NUCLEOTIDE SEQUENCE [LARGE SCALE GENOMIC DNA]</scope>
    <source>
        <strain evidence="1">Sxm20200214</strain>
        <tissue evidence="1">Leaf</tissue>
    </source>
</reference>
<name>A0A8X7QI63_BRACI</name>
<dbReference type="AlphaFoldDB" id="A0A8X7QI63"/>
<accession>A0A8X7QI63</accession>
<protein>
    <submittedName>
        <fullName evidence="1">Uncharacterized protein</fullName>
    </submittedName>
</protein>
<organism evidence="1 2">
    <name type="scientific">Brassica carinata</name>
    <name type="common">Ethiopian mustard</name>
    <name type="synonym">Abyssinian cabbage</name>
    <dbReference type="NCBI Taxonomy" id="52824"/>
    <lineage>
        <taxon>Eukaryota</taxon>
        <taxon>Viridiplantae</taxon>
        <taxon>Streptophyta</taxon>
        <taxon>Embryophyta</taxon>
        <taxon>Tracheophyta</taxon>
        <taxon>Spermatophyta</taxon>
        <taxon>Magnoliopsida</taxon>
        <taxon>eudicotyledons</taxon>
        <taxon>Gunneridae</taxon>
        <taxon>Pentapetalae</taxon>
        <taxon>rosids</taxon>
        <taxon>malvids</taxon>
        <taxon>Brassicales</taxon>
        <taxon>Brassicaceae</taxon>
        <taxon>Brassiceae</taxon>
        <taxon>Brassica</taxon>
    </lineage>
</organism>
<sequence length="76" mass="8983">MFLSDLWVRGNSSVFYNGGDRRVIVHKSKESKDVFTTKQIEDMDLLVLKQKNFNDMDSYNKACYLLQRECLERIAM</sequence>
<dbReference type="OrthoDB" id="10588626at2759"/>
<proteinExistence type="predicted"/>
<comment type="caution">
    <text evidence="1">The sequence shown here is derived from an EMBL/GenBank/DDBJ whole genome shotgun (WGS) entry which is preliminary data.</text>
</comment>
<dbReference type="EMBL" id="JAAMPC010000013">
    <property type="protein sequence ID" value="KAG2269095.1"/>
    <property type="molecule type" value="Genomic_DNA"/>
</dbReference>
<gene>
    <name evidence="1" type="ORF">Bca52824_063650</name>
</gene>
<keyword evidence="2" id="KW-1185">Reference proteome</keyword>
<evidence type="ECO:0000313" key="1">
    <source>
        <dbReference type="EMBL" id="KAG2269095.1"/>
    </source>
</evidence>
<dbReference type="Proteomes" id="UP000886595">
    <property type="component" value="Unassembled WGS sequence"/>
</dbReference>
<evidence type="ECO:0000313" key="2">
    <source>
        <dbReference type="Proteomes" id="UP000886595"/>
    </source>
</evidence>